<evidence type="ECO:0008006" key="3">
    <source>
        <dbReference type="Google" id="ProtNLM"/>
    </source>
</evidence>
<dbReference type="SUPFAM" id="SSF52374">
    <property type="entry name" value="Nucleotidylyl transferase"/>
    <property type="match status" value="1"/>
</dbReference>
<comment type="caution">
    <text evidence="1">The sequence shown here is derived from an EMBL/GenBank/DDBJ whole genome shotgun (WGS) entry which is preliminary data.</text>
</comment>
<evidence type="ECO:0000313" key="1">
    <source>
        <dbReference type="EMBL" id="KAF9610389.1"/>
    </source>
</evidence>
<dbReference type="Gene3D" id="3.40.50.620">
    <property type="entry name" value="HUPs"/>
    <property type="match status" value="1"/>
</dbReference>
<dbReference type="GO" id="GO:0004515">
    <property type="term" value="F:nicotinate-nucleotide adenylyltransferase activity"/>
    <property type="evidence" value="ECO:0007669"/>
    <property type="project" value="TreeGrafter"/>
</dbReference>
<dbReference type="GO" id="GO:0000309">
    <property type="term" value="F:nicotinamide-nucleotide adenylyltransferase activity"/>
    <property type="evidence" value="ECO:0007669"/>
    <property type="project" value="TreeGrafter"/>
</dbReference>
<organism evidence="1 2">
    <name type="scientific">Coptis chinensis</name>
    <dbReference type="NCBI Taxonomy" id="261450"/>
    <lineage>
        <taxon>Eukaryota</taxon>
        <taxon>Viridiplantae</taxon>
        <taxon>Streptophyta</taxon>
        <taxon>Embryophyta</taxon>
        <taxon>Tracheophyta</taxon>
        <taxon>Spermatophyta</taxon>
        <taxon>Magnoliopsida</taxon>
        <taxon>Ranunculales</taxon>
        <taxon>Ranunculaceae</taxon>
        <taxon>Coptidoideae</taxon>
        <taxon>Coptis</taxon>
    </lineage>
</organism>
<dbReference type="Proteomes" id="UP000631114">
    <property type="component" value="Unassembled WGS sequence"/>
</dbReference>
<dbReference type="InterPro" id="IPR014729">
    <property type="entry name" value="Rossmann-like_a/b/a_fold"/>
</dbReference>
<keyword evidence="2" id="KW-1185">Reference proteome</keyword>
<dbReference type="EMBL" id="JADFTS010000004">
    <property type="protein sequence ID" value="KAF9610389.1"/>
    <property type="molecule type" value="Genomic_DNA"/>
</dbReference>
<dbReference type="PANTHER" id="PTHR12039:SF0">
    <property type="entry name" value="NICOTINAMIDE-NUCLEOTIDE ADENYLYLTRANSFERASE"/>
    <property type="match status" value="1"/>
</dbReference>
<dbReference type="GO" id="GO:0009435">
    <property type="term" value="P:NAD+ biosynthetic process"/>
    <property type="evidence" value="ECO:0007669"/>
    <property type="project" value="TreeGrafter"/>
</dbReference>
<name>A0A835M150_9MAGN</name>
<dbReference type="PANTHER" id="PTHR12039">
    <property type="entry name" value="NICOTINAMIDE MONONUCLEOTIDE ADENYLYLTRANSFERASE"/>
    <property type="match status" value="1"/>
</dbReference>
<accession>A0A835M150</accession>
<reference evidence="1 2" key="1">
    <citation type="submission" date="2020-10" db="EMBL/GenBank/DDBJ databases">
        <title>The Coptis chinensis genome and diversification of protoberbering-type alkaloids.</title>
        <authorList>
            <person name="Wang B."/>
            <person name="Shu S."/>
            <person name="Song C."/>
            <person name="Liu Y."/>
        </authorList>
    </citation>
    <scope>NUCLEOTIDE SEQUENCE [LARGE SCALE GENOMIC DNA]</scope>
    <source>
        <strain evidence="1">HL-2020</strain>
        <tissue evidence="1">Leaf</tissue>
    </source>
</reference>
<protein>
    <recommendedName>
        <fullName evidence="3">Nicotinamide-nucleotide adenylyltransferase</fullName>
    </recommendedName>
</protein>
<dbReference type="OrthoDB" id="422187at2759"/>
<evidence type="ECO:0000313" key="2">
    <source>
        <dbReference type="Proteomes" id="UP000631114"/>
    </source>
</evidence>
<dbReference type="AlphaFoldDB" id="A0A835M150"/>
<sequence length="136" mass="15624">MVDSWEAKQSNYQRTLTVLARISSSVCESKSIPRESLRVILVCGSDLLESFGIPGVWIREQVRAICRDYGVVCIRREGKDIERNNIKVVDELVPNQISSTRVRECISRRLSIKYLTPDDVIEYVKQQSLYLDSTNK</sequence>
<proteinExistence type="predicted"/>
<gene>
    <name evidence="1" type="ORF">IFM89_022300</name>
</gene>
<dbReference type="InterPro" id="IPR051182">
    <property type="entry name" value="Euk_NMN_adenylyltrnsfrase"/>
</dbReference>